<dbReference type="EMBL" id="JBGBZN010000002">
    <property type="protein sequence ID" value="MEY9475106.1"/>
    <property type="molecule type" value="Genomic_DNA"/>
</dbReference>
<dbReference type="PROSITE" id="PS51186">
    <property type="entry name" value="GNAT"/>
    <property type="match status" value="1"/>
</dbReference>
<accession>A0ABV4GTQ8</accession>
<comment type="caution">
    <text evidence="4">The sequence shown here is derived from an EMBL/GenBank/DDBJ whole genome shotgun (WGS) entry which is preliminary data.</text>
</comment>
<dbReference type="CDD" id="cd04301">
    <property type="entry name" value="NAT_SF"/>
    <property type="match status" value="1"/>
</dbReference>
<dbReference type="Proteomes" id="UP001565474">
    <property type="component" value="Unassembled WGS sequence"/>
</dbReference>
<keyword evidence="5" id="KW-1185">Reference proteome</keyword>
<keyword evidence="2" id="KW-0012">Acyltransferase</keyword>
<dbReference type="Gene3D" id="3.40.630.30">
    <property type="match status" value="1"/>
</dbReference>
<dbReference type="InterPro" id="IPR016181">
    <property type="entry name" value="Acyl_CoA_acyltransferase"/>
</dbReference>
<feature type="domain" description="N-acetyltransferase" evidence="3">
    <location>
        <begin position="47"/>
        <end position="200"/>
    </location>
</feature>
<evidence type="ECO:0000259" key="3">
    <source>
        <dbReference type="PROSITE" id="PS51186"/>
    </source>
</evidence>
<evidence type="ECO:0000313" key="4">
    <source>
        <dbReference type="EMBL" id="MEY9475106.1"/>
    </source>
</evidence>
<organism evidence="4 5">
    <name type="scientific">Bradyrhizobium yuanmingense</name>
    <dbReference type="NCBI Taxonomy" id="108015"/>
    <lineage>
        <taxon>Bacteria</taxon>
        <taxon>Pseudomonadati</taxon>
        <taxon>Pseudomonadota</taxon>
        <taxon>Alphaproteobacteria</taxon>
        <taxon>Hyphomicrobiales</taxon>
        <taxon>Nitrobacteraceae</taxon>
        <taxon>Bradyrhizobium</taxon>
    </lineage>
</organism>
<dbReference type="PANTHER" id="PTHR43072:SF23">
    <property type="entry name" value="UPF0039 PROTEIN C11D3.02C"/>
    <property type="match status" value="1"/>
</dbReference>
<name>A0ABV4GTQ8_9BRAD</name>
<dbReference type="InterPro" id="IPR000182">
    <property type="entry name" value="GNAT_dom"/>
</dbReference>
<reference evidence="4 5" key="1">
    <citation type="submission" date="2024-07" db="EMBL/GenBank/DDBJ databases">
        <title>Genomic Encyclopedia of Type Strains, Phase V (KMG-V): Genome sequencing to study the core and pangenomes of soil and plant-associated prokaryotes.</title>
        <authorList>
            <person name="Whitman W."/>
        </authorList>
    </citation>
    <scope>NUCLEOTIDE SEQUENCE [LARGE SCALE GENOMIC DNA]</scope>
    <source>
        <strain evidence="4 5">USDA 222</strain>
    </source>
</reference>
<proteinExistence type="predicted"/>
<sequence>MICTLGRRLSCNIRHETRLDGILTSDISMSQIATYRVQTVLKDGTAIHIRALRASDEADMLAAIARTGPQSLQSRFFVLKRHFSEKERAFFMDVDFSNHVALAARAEEQGRYAIIGGGRYVIVEPGRAEMAFVVVDAWQGRGVGSLLLRHLTDIAREQGVRELTAEVLSDNRPMRSVFAKAGFKPARSDDPRTVRLSLAL</sequence>
<dbReference type="PANTHER" id="PTHR43072">
    <property type="entry name" value="N-ACETYLTRANSFERASE"/>
    <property type="match status" value="1"/>
</dbReference>
<dbReference type="Pfam" id="PF00583">
    <property type="entry name" value="Acetyltransf_1"/>
    <property type="match status" value="1"/>
</dbReference>
<protein>
    <submittedName>
        <fullName evidence="4">RimJ/RimL family protein N-acetyltransferase</fullName>
    </submittedName>
</protein>
<evidence type="ECO:0000256" key="2">
    <source>
        <dbReference type="ARBA" id="ARBA00023315"/>
    </source>
</evidence>
<evidence type="ECO:0000256" key="1">
    <source>
        <dbReference type="ARBA" id="ARBA00022679"/>
    </source>
</evidence>
<dbReference type="SUPFAM" id="SSF55729">
    <property type="entry name" value="Acyl-CoA N-acyltransferases (Nat)"/>
    <property type="match status" value="1"/>
</dbReference>
<gene>
    <name evidence="4" type="ORF">ABH992_007505</name>
</gene>
<keyword evidence="1" id="KW-0808">Transferase</keyword>
<evidence type="ECO:0000313" key="5">
    <source>
        <dbReference type="Proteomes" id="UP001565474"/>
    </source>
</evidence>